<comment type="caution">
    <text evidence="2">The sequence shown here is derived from an EMBL/GenBank/DDBJ whole genome shotgun (WGS) entry which is preliminary data.</text>
</comment>
<dbReference type="EMBL" id="JARVKF010000413">
    <property type="protein sequence ID" value="KAK9415721.1"/>
    <property type="molecule type" value="Genomic_DNA"/>
</dbReference>
<dbReference type="Proteomes" id="UP001408356">
    <property type="component" value="Unassembled WGS sequence"/>
</dbReference>
<protein>
    <submittedName>
        <fullName evidence="2">Uncharacterized protein</fullName>
    </submittedName>
</protein>
<name>A0ABR2UN50_9PEZI</name>
<evidence type="ECO:0000256" key="1">
    <source>
        <dbReference type="SAM" id="MobiDB-lite"/>
    </source>
</evidence>
<sequence>MALRLAAATLPTVDSSGAAPKDGLQLAETEQRHDFCVLLNVSAWAEQPDKRPLTCPNTCKRRTPGGLSTPAPKQPAKKTKVSDATAQGEASYGKPLGSLSHKKQAGASVPETPTKKPGKPPAVSQLGGSASNVVPPLRHPGLLPFPSHFG</sequence>
<evidence type="ECO:0000313" key="2">
    <source>
        <dbReference type="EMBL" id="KAK9415721.1"/>
    </source>
</evidence>
<accession>A0ABR2UN50</accession>
<evidence type="ECO:0000313" key="3">
    <source>
        <dbReference type="Proteomes" id="UP001408356"/>
    </source>
</evidence>
<gene>
    <name evidence="2" type="ORF">SUNI508_10199</name>
</gene>
<keyword evidence="3" id="KW-1185">Reference proteome</keyword>
<organism evidence="2 3">
    <name type="scientific">Seiridium unicorne</name>
    <dbReference type="NCBI Taxonomy" id="138068"/>
    <lineage>
        <taxon>Eukaryota</taxon>
        <taxon>Fungi</taxon>
        <taxon>Dikarya</taxon>
        <taxon>Ascomycota</taxon>
        <taxon>Pezizomycotina</taxon>
        <taxon>Sordariomycetes</taxon>
        <taxon>Xylariomycetidae</taxon>
        <taxon>Amphisphaeriales</taxon>
        <taxon>Sporocadaceae</taxon>
        <taxon>Seiridium</taxon>
    </lineage>
</organism>
<reference evidence="2 3" key="1">
    <citation type="journal article" date="2024" name="J. Plant Pathol.">
        <title>Sequence and assembly of the genome of Seiridium unicorne, isolate CBS 538.82, causal agent of cypress canker disease.</title>
        <authorList>
            <person name="Scali E."/>
            <person name="Rocca G.D."/>
            <person name="Danti R."/>
            <person name="Garbelotto M."/>
            <person name="Barberini S."/>
            <person name="Baroncelli R."/>
            <person name="Emiliani G."/>
        </authorList>
    </citation>
    <scope>NUCLEOTIDE SEQUENCE [LARGE SCALE GENOMIC DNA]</scope>
    <source>
        <strain evidence="2 3">BM-138-508</strain>
    </source>
</reference>
<proteinExistence type="predicted"/>
<feature type="region of interest" description="Disordered" evidence="1">
    <location>
        <begin position="47"/>
        <end position="150"/>
    </location>
</feature>